<dbReference type="EMBL" id="JBELPZ010000027">
    <property type="protein sequence ID" value="MFL9845973.1"/>
    <property type="molecule type" value="Genomic_DNA"/>
</dbReference>
<comment type="caution">
    <text evidence="1">The sequence shown here is derived from an EMBL/GenBank/DDBJ whole genome shotgun (WGS) entry which is preliminary data.</text>
</comment>
<protein>
    <submittedName>
        <fullName evidence="1">Uncharacterized protein</fullName>
    </submittedName>
</protein>
<gene>
    <name evidence="1" type="ORF">ABS766_16240</name>
</gene>
<organism evidence="1 2">
    <name type="scientific">Flavobacterium rhizosphaerae</name>
    <dbReference type="NCBI Taxonomy" id="3163298"/>
    <lineage>
        <taxon>Bacteria</taxon>
        <taxon>Pseudomonadati</taxon>
        <taxon>Bacteroidota</taxon>
        <taxon>Flavobacteriia</taxon>
        <taxon>Flavobacteriales</taxon>
        <taxon>Flavobacteriaceae</taxon>
        <taxon>Flavobacterium</taxon>
    </lineage>
</organism>
<dbReference type="RefSeq" id="WP_408086249.1">
    <property type="nucleotide sequence ID" value="NZ_JBELPZ010000027.1"/>
</dbReference>
<evidence type="ECO:0000313" key="2">
    <source>
        <dbReference type="Proteomes" id="UP001629156"/>
    </source>
</evidence>
<sequence>MNIPETLNNLVDYVVNFIIKVKGYIEDIIAFFEDLRDKIEGLLEYIDDKIQSIEGIVGELKYHTEEEEAATV</sequence>
<name>A0ABW8Z2X5_9FLAO</name>
<proteinExistence type="predicted"/>
<reference evidence="1 2" key="1">
    <citation type="submission" date="2024-06" db="EMBL/GenBank/DDBJ databases">
        <authorList>
            <person name="Kaempfer P."/>
            <person name="Viver T."/>
        </authorList>
    </citation>
    <scope>NUCLEOTIDE SEQUENCE [LARGE SCALE GENOMIC DNA]</scope>
    <source>
        <strain evidence="1 2">ST-119</strain>
    </source>
</reference>
<evidence type="ECO:0000313" key="1">
    <source>
        <dbReference type="EMBL" id="MFL9845973.1"/>
    </source>
</evidence>
<accession>A0ABW8Z2X5</accession>
<dbReference type="Proteomes" id="UP001629156">
    <property type="component" value="Unassembled WGS sequence"/>
</dbReference>
<keyword evidence="2" id="KW-1185">Reference proteome</keyword>